<feature type="region of interest" description="Disordered" evidence="1">
    <location>
        <begin position="70"/>
        <end position="103"/>
    </location>
</feature>
<dbReference type="Gene3D" id="1.10.10.10">
    <property type="entry name" value="Winged helix-like DNA-binding domain superfamily/Winged helix DNA-binding domain"/>
    <property type="match status" value="1"/>
</dbReference>
<sequence length="103" mass="11563">VTSDTPASSLAERDEHAALWAAARRNLKDSQFTVLWLKYREGMSIKEMALAMGKRQVTTRVLLHRARKALGTALRRPDAKSESRQPTRPPKLKHEMTLQAGVA</sequence>
<feature type="compositionally biased region" description="Basic and acidic residues" evidence="1">
    <location>
        <begin position="75"/>
        <end position="85"/>
    </location>
</feature>
<reference evidence="3" key="1">
    <citation type="submission" date="2018-05" db="EMBL/GenBank/DDBJ databases">
        <authorList>
            <person name="Lanie J.A."/>
            <person name="Ng W.-L."/>
            <person name="Kazmierczak K.M."/>
            <person name="Andrzejewski T.M."/>
            <person name="Davidsen T.M."/>
            <person name="Wayne K.J."/>
            <person name="Tettelin H."/>
            <person name="Glass J.I."/>
            <person name="Rusch D."/>
            <person name="Podicherti R."/>
            <person name="Tsui H.-C.T."/>
            <person name="Winkler M.E."/>
        </authorList>
    </citation>
    <scope>NUCLEOTIDE SEQUENCE</scope>
</reference>
<dbReference type="SUPFAM" id="SSF88659">
    <property type="entry name" value="Sigma3 and sigma4 domains of RNA polymerase sigma factors"/>
    <property type="match status" value="1"/>
</dbReference>
<evidence type="ECO:0000313" key="3">
    <source>
        <dbReference type="EMBL" id="SVC01275.1"/>
    </source>
</evidence>
<gene>
    <name evidence="3" type="ORF">METZ01_LOCUS254129</name>
</gene>
<dbReference type="InterPro" id="IPR036388">
    <property type="entry name" value="WH-like_DNA-bd_sf"/>
</dbReference>
<proteinExistence type="predicted"/>
<protein>
    <recommendedName>
        <fullName evidence="2">RNA polymerase sigma factor 70 region 4 type 2 domain-containing protein</fullName>
    </recommendedName>
</protein>
<dbReference type="GO" id="GO:0016987">
    <property type="term" value="F:sigma factor activity"/>
    <property type="evidence" value="ECO:0007669"/>
    <property type="project" value="InterPro"/>
</dbReference>
<organism evidence="3">
    <name type="scientific">marine metagenome</name>
    <dbReference type="NCBI Taxonomy" id="408172"/>
    <lineage>
        <taxon>unclassified sequences</taxon>
        <taxon>metagenomes</taxon>
        <taxon>ecological metagenomes</taxon>
    </lineage>
</organism>
<evidence type="ECO:0000259" key="2">
    <source>
        <dbReference type="Pfam" id="PF08281"/>
    </source>
</evidence>
<dbReference type="InterPro" id="IPR013249">
    <property type="entry name" value="RNA_pol_sigma70_r4_t2"/>
</dbReference>
<dbReference type="GO" id="GO:0003677">
    <property type="term" value="F:DNA binding"/>
    <property type="evidence" value="ECO:0007669"/>
    <property type="project" value="InterPro"/>
</dbReference>
<feature type="domain" description="RNA polymerase sigma factor 70 region 4 type 2" evidence="2">
    <location>
        <begin position="27"/>
        <end position="70"/>
    </location>
</feature>
<feature type="non-terminal residue" evidence="3">
    <location>
        <position position="1"/>
    </location>
</feature>
<dbReference type="GO" id="GO:0006352">
    <property type="term" value="P:DNA-templated transcription initiation"/>
    <property type="evidence" value="ECO:0007669"/>
    <property type="project" value="InterPro"/>
</dbReference>
<dbReference type="EMBL" id="UINC01068557">
    <property type="protein sequence ID" value="SVC01275.1"/>
    <property type="molecule type" value="Genomic_DNA"/>
</dbReference>
<feature type="non-terminal residue" evidence="3">
    <location>
        <position position="103"/>
    </location>
</feature>
<dbReference type="AlphaFoldDB" id="A0A382IPH7"/>
<dbReference type="InterPro" id="IPR013324">
    <property type="entry name" value="RNA_pol_sigma_r3/r4-like"/>
</dbReference>
<name>A0A382IPH7_9ZZZZ</name>
<dbReference type="Pfam" id="PF08281">
    <property type="entry name" value="Sigma70_r4_2"/>
    <property type="match status" value="1"/>
</dbReference>
<accession>A0A382IPH7</accession>
<evidence type="ECO:0000256" key="1">
    <source>
        <dbReference type="SAM" id="MobiDB-lite"/>
    </source>
</evidence>